<comment type="caution">
    <text evidence="2">The sequence shown here is derived from an EMBL/GenBank/DDBJ whole genome shotgun (WGS) entry which is preliminary data.</text>
</comment>
<dbReference type="Proteomes" id="UP000321058">
    <property type="component" value="Unassembled WGS sequence"/>
</dbReference>
<gene>
    <name evidence="2" type="ORF">RSO01_60850</name>
</gene>
<evidence type="ECO:0000313" key="3">
    <source>
        <dbReference type="Proteomes" id="UP000321058"/>
    </source>
</evidence>
<protein>
    <submittedName>
        <fullName evidence="2">Uncharacterized protein</fullName>
    </submittedName>
</protein>
<dbReference type="RefSeq" id="WP_170303463.1">
    <property type="nucleotide sequence ID" value="NZ_BKAJ01000113.1"/>
</dbReference>
<dbReference type="EMBL" id="BKAJ01000113">
    <property type="protein sequence ID" value="GEP58919.1"/>
    <property type="molecule type" value="Genomic_DNA"/>
</dbReference>
<sequence length="99" mass="10762">MQLGEGELRGPIDGDKEVEPALGGAYALDHQPIGAPHGAILIGAWSNANDISLPRGRGSRGGRVEGATRANTEDSRLRRQRRRQYQHQQGDRGKTHGWA</sequence>
<reference evidence="2 3" key="1">
    <citation type="submission" date="2019-07" db="EMBL/GenBank/DDBJ databases">
        <title>Whole genome shotgun sequence of Reyranella soli NBRC 108950.</title>
        <authorList>
            <person name="Hosoyama A."/>
            <person name="Uohara A."/>
            <person name="Ohji S."/>
            <person name="Ichikawa N."/>
        </authorList>
    </citation>
    <scope>NUCLEOTIDE SEQUENCE [LARGE SCALE GENOMIC DNA]</scope>
    <source>
        <strain evidence="2 3">NBRC 108950</strain>
    </source>
</reference>
<proteinExistence type="predicted"/>
<dbReference type="AlphaFoldDB" id="A0A512NIZ3"/>
<feature type="region of interest" description="Disordered" evidence="1">
    <location>
        <begin position="53"/>
        <end position="99"/>
    </location>
</feature>
<name>A0A512NIZ3_9HYPH</name>
<evidence type="ECO:0000256" key="1">
    <source>
        <dbReference type="SAM" id="MobiDB-lite"/>
    </source>
</evidence>
<evidence type="ECO:0000313" key="2">
    <source>
        <dbReference type="EMBL" id="GEP58919.1"/>
    </source>
</evidence>
<feature type="compositionally biased region" description="Basic and acidic residues" evidence="1">
    <location>
        <begin position="89"/>
        <end position="99"/>
    </location>
</feature>
<accession>A0A512NIZ3</accession>
<organism evidence="2 3">
    <name type="scientific">Reyranella soli</name>
    <dbReference type="NCBI Taxonomy" id="1230389"/>
    <lineage>
        <taxon>Bacteria</taxon>
        <taxon>Pseudomonadati</taxon>
        <taxon>Pseudomonadota</taxon>
        <taxon>Alphaproteobacteria</taxon>
        <taxon>Hyphomicrobiales</taxon>
        <taxon>Reyranellaceae</taxon>
        <taxon>Reyranella</taxon>
    </lineage>
</organism>
<keyword evidence="3" id="KW-1185">Reference proteome</keyword>